<evidence type="ECO:0000256" key="8">
    <source>
        <dbReference type="ARBA" id="ARBA00023266"/>
    </source>
</evidence>
<evidence type="ECO:0000256" key="5">
    <source>
        <dbReference type="ARBA" id="ARBA00022777"/>
    </source>
</evidence>
<evidence type="ECO:0000313" key="13">
    <source>
        <dbReference type="Proteomes" id="UP000254263"/>
    </source>
</evidence>
<keyword evidence="3 9" id="KW-0479">Metal-binding</keyword>
<dbReference type="NCBIfam" id="NF002098">
    <property type="entry name" value="PRK00943.1"/>
    <property type="match status" value="1"/>
</dbReference>
<dbReference type="HAMAP" id="MF_00625">
    <property type="entry name" value="SelD"/>
    <property type="match status" value="1"/>
</dbReference>
<keyword evidence="5 9" id="KW-0418">Kinase</keyword>
<feature type="binding site" evidence="9">
    <location>
        <position position="227"/>
    </location>
    <ligand>
        <name>Mg(2+)</name>
        <dbReference type="ChEBI" id="CHEBI:18420"/>
    </ligand>
</feature>
<keyword evidence="8 9" id="KW-0711">Selenium</keyword>
<dbReference type="InterPro" id="IPR016188">
    <property type="entry name" value="PurM-like_N"/>
</dbReference>
<dbReference type="InterPro" id="IPR036676">
    <property type="entry name" value="PurM-like_C_sf"/>
</dbReference>
<comment type="catalytic activity">
    <reaction evidence="9">
        <text>hydrogenselenide + ATP + H2O = selenophosphate + AMP + phosphate + 2 H(+)</text>
        <dbReference type="Rhea" id="RHEA:18737"/>
        <dbReference type="ChEBI" id="CHEBI:15377"/>
        <dbReference type="ChEBI" id="CHEBI:15378"/>
        <dbReference type="ChEBI" id="CHEBI:16144"/>
        <dbReference type="ChEBI" id="CHEBI:29317"/>
        <dbReference type="ChEBI" id="CHEBI:30616"/>
        <dbReference type="ChEBI" id="CHEBI:43474"/>
        <dbReference type="ChEBI" id="CHEBI:456215"/>
        <dbReference type="EC" id="2.7.9.3"/>
    </reaction>
</comment>
<dbReference type="EC" id="2.7.9.3" evidence="9"/>
<dbReference type="Proteomes" id="UP000254263">
    <property type="component" value="Unassembled WGS sequence"/>
</dbReference>
<comment type="subunit">
    <text evidence="9">Homodimer.</text>
</comment>
<dbReference type="NCBIfam" id="TIGR00476">
    <property type="entry name" value="selD"/>
    <property type="match status" value="1"/>
</dbReference>
<keyword evidence="7 9" id="KW-0460">Magnesium</keyword>
<comment type="function">
    <text evidence="9">Synthesizes selenophosphate from selenide and ATP.</text>
</comment>
<dbReference type="GO" id="GO:0000287">
    <property type="term" value="F:magnesium ion binding"/>
    <property type="evidence" value="ECO:0007669"/>
    <property type="project" value="UniProtKB-UniRule"/>
</dbReference>
<name>A0A379DFU0_9PORP</name>
<dbReference type="SUPFAM" id="SSF56042">
    <property type="entry name" value="PurM C-terminal domain-like"/>
    <property type="match status" value="1"/>
</dbReference>
<dbReference type="Pfam" id="PF02769">
    <property type="entry name" value="AIRS_C"/>
    <property type="match status" value="1"/>
</dbReference>
<feature type="binding site" evidence="9">
    <location>
        <begin position="139"/>
        <end position="141"/>
    </location>
    <ligand>
        <name>ATP</name>
        <dbReference type="ChEBI" id="CHEBI:30616"/>
        <note>ligand shared between dimeric partners</note>
    </ligand>
</feature>
<evidence type="ECO:0000256" key="9">
    <source>
        <dbReference type="HAMAP-Rule" id="MF_00625"/>
    </source>
</evidence>
<reference evidence="12 13" key="1">
    <citation type="submission" date="2018-06" db="EMBL/GenBank/DDBJ databases">
        <authorList>
            <consortium name="Pathogen Informatics"/>
            <person name="Doyle S."/>
        </authorList>
    </citation>
    <scope>NUCLEOTIDE SEQUENCE [LARGE SCALE GENOMIC DNA]</scope>
    <source>
        <strain evidence="12 13">NCTC13100</strain>
    </source>
</reference>
<dbReference type="GO" id="GO:0004756">
    <property type="term" value="F:selenide, water dikinase activity"/>
    <property type="evidence" value="ECO:0007669"/>
    <property type="project" value="UniProtKB-UniRule"/>
</dbReference>
<dbReference type="RefSeq" id="WP_018359714.1">
    <property type="nucleotide sequence ID" value="NZ_UGTI01000001.1"/>
</dbReference>
<evidence type="ECO:0000256" key="2">
    <source>
        <dbReference type="ARBA" id="ARBA00022679"/>
    </source>
</evidence>
<dbReference type="InterPro" id="IPR004536">
    <property type="entry name" value="SPS/SelD"/>
</dbReference>
<feature type="binding site" description="in other chain" evidence="9">
    <location>
        <position position="21"/>
    </location>
    <ligand>
        <name>ATP</name>
        <dbReference type="ChEBI" id="CHEBI:30616"/>
        <note>ligand shared between dimeric partners</note>
    </ligand>
</feature>
<dbReference type="PANTHER" id="PTHR10256">
    <property type="entry name" value="SELENIDE, WATER DIKINASE"/>
    <property type="match status" value="1"/>
</dbReference>
<accession>A0A379DFU0</accession>
<sequence>MENKDSFDLLGTVEYGGCSAKLDPLKLQSLLKDIPLRTDARVMVDISTHDDAGVYKLNDEEALIVTTDFFPPVCSDAFTFGRIAAVNALSDVYAMGGTPLLALNLTMFPSQSIPPEVLAEILKGGQDAINESGALTMGGHTIDDNPPKYGLAVVGRVHPGRLVTNAGAKPGQVLVLTKPLGTGVAIAAQRLGLISPEAYQAALDSMQLLNKKAAELMLEYGVKGATDITGFGLIGHALGLARASGVVLDIDTRSVPALPETRRLIADGCVPGAAFRNVRFAGSELNVYCRHEEKMLAADAQTSGGLLMAVDANRAAGLLQELHETGVHPKAAIIGAVSEKTSDTAPYINLY</sequence>
<dbReference type="Pfam" id="PF00586">
    <property type="entry name" value="AIRS"/>
    <property type="match status" value="1"/>
</dbReference>
<evidence type="ECO:0000259" key="10">
    <source>
        <dbReference type="Pfam" id="PF00586"/>
    </source>
</evidence>
<evidence type="ECO:0000259" key="11">
    <source>
        <dbReference type="Pfam" id="PF02769"/>
    </source>
</evidence>
<feature type="binding site" evidence="9">
    <location>
        <position position="51"/>
    </location>
    <ligand>
        <name>Mg(2+)</name>
        <dbReference type="ChEBI" id="CHEBI:18420"/>
    </ligand>
</feature>
<dbReference type="EMBL" id="UGTI01000001">
    <property type="protein sequence ID" value="SUB77022.1"/>
    <property type="molecule type" value="Genomic_DNA"/>
</dbReference>
<dbReference type="InterPro" id="IPR036921">
    <property type="entry name" value="PurM-like_N_sf"/>
</dbReference>
<organism evidence="12 13">
    <name type="scientific">Porphyromonas macacae</name>
    <dbReference type="NCBI Taxonomy" id="28115"/>
    <lineage>
        <taxon>Bacteria</taxon>
        <taxon>Pseudomonadati</taxon>
        <taxon>Bacteroidota</taxon>
        <taxon>Bacteroidia</taxon>
        <taxon>Bacteroidales</taxon>
        <taxon>Porphyromonadaceae</taxon>
        <taxon>Porphyromonas</taxon>
    </lineage>
</organism>
<dbReference type="PIRSF" id="PIRSF036407">
    <property type="entry name" value="Selenphspht_syn"/>
    <property type="match status" value="1"/>
</dbReference>
<comment type="cofactor">
    <cofactor evidence="9">
        <name>Mg(2+)</name>
        <dbReference type="ChEBI" id="CHEBI:18420"/>
    </cofactor>
    <text evidence="9">Binds 1 Mg(2+) ion per monomer.</text>
</comment>
<protein>
    <recommendedName>
        <fullName evidence="9">Selenide, water dikinase</fullName>
        <ecNumber evidence="9">2.7.9.3</ecNumber>
    </recommendedName>
    <alternativeName>
        <fullName evidence="9">Selenium donor protein</fullName>
    </alternativeName>
    <alternativeName>
        <fullName evidence="9">Selenophosphate synthase</fullName>
    </alternativeName>
</protein>
<keyword evidence="2 9" id="KW-0808">Transferase</keyword>
<feature type="binding site" description="in other chain" evidence="9">
    <location>
        <begin position="48"/>
        <end position="50"/>
    </location>
    <ligand>
        <name>ATP</name>
        <dbReference type="ChEBI" id="CHEBI:30616"/>
        <note>ligand shared between dimeric partners</note>
    </ligand>
</feature>
<gene>
    <name evidence="9 12" type="primary">selD</name>
    <name evidence="12" type="ORF">NCTC13100_00136</name>
</gene>
<dbReference type="GO" id="GO:0016260">
    <property type="term" value="P:selenocysteine biosynthetic process"/>
    <property type="evidence" value="ECO:0007669"/>
    <property type="project" value="InterPro"/>
</dbReference>
<dbReference type="CDD" id="cd02195">
    <property type="entry name" value="SelD"/>
    <property type="match status" value="1"/>
</dbReference>
<evidence type="ECO:0000256" key="1">
    <source>
        <dbReference type="ARBA" id="ARBA00008026"/>
    </source>
</evidence>
<feature type="site" description="Important for catalytic activity" evidence="9">
    <location>
        <position position="21"/>
    </location>
</feature>
<dbReference type="InterPro" id="IPR023061">
    <property type="entry name" value="SelD_I"/>
</dbReference>
<evidence type="ECO:0000313" key="12">
    <source>
        <dbReference type="EMBL" id="SUB77022.1"/>
    </source>
</evidence>
<dbReference type="Gene3D" id="3.90.650.10">
    <property type="entry name" value="PurM-like C-terminal domain"/>
    <property type="match status" value="1"/>
</dbReference>
<comment type="similarity">
    <text evidence="1 9">Belongs to the selenophosphate synthase 1 family. Class I subfamily.</text>
</comment>
<evidence type="ECO:0000256" key="3">
    <source>
        <dbReference type="ARBA" id="ARBA00022723"/>
    </source>
</evidence>
<evidence type="ECO:0000256" key="4">
    <source>
        <dbReference type="ARBA" id="ARBA00022741"/>
    </source>
</evidence>
<dbReference type="GO" id="GO:0005524">
    <property type="term" value="F:ATP binding"/>
    <property type="evidence" value="ECO:0007669"/>
    <property type="project" value="UniProtKB-UniRule"/>
</dbReference>
<proteinExistence type="inferred from homology"/>
<feature type="binding site" description="in other chain" evidence="9">
    <location>
        <position position="91"/>
    </location>
    <ligand>
        <name>ATP</name>
        <dbReference type="ChEBI" id="CHEBI:30616"/>
        <note>ligand shared between dimeric partners</note>
    </ligand>
</feature>
<dbReference type="AlphaFoldDB" id="A0A379DFU0"/>
<evidence type="ECO:0000256" key="7">
    <source>
        <dbReference type="ARBA" id="ARBA00022842"/>
    </source>
</evidence>
<feature type="binding site" description="in other chain" evidence="9">
    <location>
        <position position="68"/>
    </location>
    <ligand>
        <name>ATP</name>
        <dbReference type="ChEBI" id="CHEBI:30616"/>
        <note>ligand shared between dimeric partners</note>
    </ligand>
</feature>
<dbReference type="PANTHER" id="PTHR10256:SF0">
    <property type="entry name" value="INACTIVE SELENIDE, WATER DIKINASE-LIKE PROTEIN-RELATED"/>
    <property type="match status" value="1"/>
</dbReference>
<dbReference type="InterPro" id="IPR010918">
    <property type="entry name" value="PurM-like_C_dom"/>
</dbReference>
<dbReference type="Gene3D" id="3.30.1330.10">
    <property type="entry name" value="PurM-like, N-terminal domain"/>
    <property type="match status" value="1"/>
</dbReference>
<feature type="domain" description="PurM-like N-terminal" evidence="10">
    <location>
        <begin position="50"/>
        <end position="157"/>
    </location>
</feature>
<evidence type="ECO:0000256" key="6">
    <source>
        <dbReference type="ARBA" id="ARBA00022840"/>
    </source>
</evidence>
<feature type="active site" evidence="9">
    <location>
        <position position="18"/>
    </location>
</feature>
<dbReference type="SUPFAM" id="SSF55326">
    <property type="entry name" value="PurM N-terminal domain-like"/>
    <property type="match status" value="1"/>
</dbReference>
<feature type="binding site" evidence="9">
    <location>
        <position position="91"/>
    </location>
    <ligand>
        <name>Mg(2+)</name>
        <dbReference type="ChEBI" id="CHEBI:18420"/>
    </ligand>
</feature>
<feature type="domain" description="PurM-like C-terminal" evidence="11">
    <location>
        <begin position="169"/>
        <end position="343"/>
    </location>
</feature>
<keyword evidence="4 9" id="KW-0547">Nucleotide-binding</keyword>
<dbReference type="GO" id="GO:0005737">
    <property type="term" value="C:cytoplasm"/>
    <property type="evidence" value="ECO:0007669"/>
    <property type="project" value="TreeGrafter"/>
</dbReference>
<keyword evidence="6 9" id="KW-0067">ATP-binding</keyword>